<feature type="region of interest" description="Disordered" evidence="5">
    <location>
        <begin position="103"/>
        <end position="159"/>
    </location>
</feature>
<dbReference type="AlphaFoldDB" id="A0AAW2NGS1"/>
<sequence length="554" mass="62943">MSLRNLQLLDFPNPKYDKYGLDRFVTIILYHGGEVKHSPIAEFVGGNQSKFDFVDVEDMCISYLNGLGSSNPIAVVGDEKGKGVAIEGGAVLGLMRRIGLRGGSGHSEGVGEGDSLHESEYGPEDEENGENRDEEGVQKGEQESSESDNSSDSDFCVSEDDFDSEECQGFRKDIIKDIRCHVSKHQAYRAKRKALNAIEGKAEDQFDQLWDYAAELRASNPRSTVIMAMTEGDDGTDRRKFEKLYVCFDALRQGFLHGCRPVIGVDGCHLKGPHGGILLTVVSIDPNNNLYPLAYAVVSGETRESWEWFLELLKGDLNVVRDDTYTFISDKQKGLIPAFESVFPAREKPILTMLEWIREFIMTRLSDNRDRARKKWSGKKSVQEFEKIVEKNIDKAADCIPIKSDDWNYEISSYDGSRYVVNLQQHTCTCRKWDLTGIPCNHGMSAICSQSLEPEDFVNPCYSVETFWRYTSMQYFQSMGHSYGPKQVSFHPYLQILEEDQEDHQGQEELSMMNQSTKERRDREKKETTYKAEETTLSSHVSLLWRNRTQSKGL</sequence>
<feature type="compositionally biased region" description="Gly residues" evidence="5">
    <location>
        <begin position="103"/>
        <end position="112"/>
    </location>
</feature>
<protein>
    <recommendedName>
        <fullName evidence="6">SWIM-type domain-containing protein</fullName>
    </recommendedName>
</protein>
<organism evidence="7">
    <name type="scientific">Sesamum calycinum</name>
    <dbReference type="NCBI Taxonomy" id="2727403"/>
    <lineage>
        <taxon>Eukaryota</taxon>
        <taxon>Viridiplantae</taxon>
        <taxon>Streptophyta</taxon>
        <taxon>Embryophyta</taxon>
        <taxon>Tracheophyta</taxon>
        <taxon>Spermatophyta</taxon>
        <taxon>Magnoliopsida</taxon>
        <taxon>eudicotyledons</taxon>
        <taxon>Gunneridae</taxon>
        <taxon>Pentapetalae</taxon>
        <taxon>asterids</taxon>
        <taxon>lamiids</taxon>
        <taxon>Lamiales</taxon>
        <taxon>Pedaliaceae</taxon>
        <taxon>Sesamum</taxon>
    </lineage>
</organism>
<name>A0AAW2NGS1_9LAMI</name>
<keyword evidence="3" id="KW-0862">Zinc</keyword>
<proteinExistence type="predicted"/>
<accession>A0AAW2NGS1</accession>
<dbReference type="Pfam" id="PF04434">
    <property type="entry name" value="SWIM"/>
    <property type="match status" value="1"/>
</dbReference>
<dbReference type="InterPro" id="IPR018289">
    <property type="entry name" value="MULE_transposase_dom"/>
</dbReference>
<comment type="caution">
    <text evidence="7">The sequence shown here is derived from an EMBL/GenBank/DDBJ whole genome shotgun (WGS) entry which is preliminary data.</text>
</comment>
<dbReference type="GO" id="GO:0008270">
    <property type="term" value="F:zinc ion binding"/>
    <property type="evidence" value="ECO:0007669"/>
    <property type="project" value="UniProtKB-KW"/>
</dbReference>
<reference evidence="7" key="2">
    <citation type="journal article" date="2024" name="Plant">
        <title>Genomic evolution and insights into agronomic trait innovations of Sesamum species.</title>
        <authorList>
            <person name="Miao H."/>
            <person name="Wang L."/>
            <person name="Qu L."/>
            <person name="Liu H."/>
            <person name="Sun Y."/>
            <person name="Le M."/>
            <person name="Wang Q."/>
            <person name="Wei S."/>
            <person name="Zheng Y."/>
            <person name="Lin W."/>
            <person name="Duan Y."/>
            <person name="Cao H."/>
            <person name="Xiong S."/>
            <person name="Wang X."/>
            <person name="Wei L."/>
            <person name="Li C."/>
            <person name="Ma Q."/>
            <person name="Ju M."/>
            <person name="Zhao R."/>
            <person name="Li G."/>
            <person name="Mu C."/>
            <person name="Tian Q."/>
            <person name="Mei H."/>
            <person name="Zhang T."/>
            <person name="Gao T."/>
            <person name="Zhang H."/>
        </authorList>
    </citation>
    <scope>NUCLEOTIDE SEQUENCE</scope>
    <source>
        <strain evidence="7">KEN8</strain>
    </source>
</reference>
<feature type="domain" description="SWIM-type" evidence="6">
    <location>
        <begin position="419"/>
        <end position="451"/>
    </location>
</feature>
<dbReference type="PANTHER" id="PTHR31973">
    <property type="entry name" value="POLYPROTEIN, PUTATIVE-RELATED"/>
    <property type="match status" value="1"/>
</dbReference>
<keyword evidence="1" id="KW-0479">Metal-binding</keyword>
<evidence type="ECO:0000256" key="4">
    <source>
        <dbReference type="PROSITE-ProRule" id="PRU00325"/>
    </source>
</evidence>
<dbReference type="PROSITE" id="PS50966">
    <property type="entry name" value="ZF_SWIM"/>
    <property type="match status" value="1"/>
</dbReference>
<reference evidence="7" key="1">
    <citation type="submission" date="2020-06" db="EMBL/GenBank/DDBJ databases">
        <authorList>
            <person name="Li T."/>
            <person name="Hu X."/>
            <person name="Zhang T."/>
            <person name="Song X."/>
            <person name="Zhang H."/>
            <person name="Dai N."/>
            <person name="Sheng W."/>
            <person name="Hou X."/>
            <person name="Wei L."/>
        </authorList>
    </citation>
    <scope>NUCLEOTIDE SEQUENCE</scope>
    <source>
        <strain evidence="7">KEN8</strain>
        <tissue evidence="7">Leaf</tissue>
    </source>
</reference>
<evidence type="ECO:0000256" key="1">
    <source>
        <dbReference type="ARBA" id="ARBA00022723"/>
    </source>
</evidence>
<feature type="compositionally biased region" description="Basic and acidic residues" evidence="5">
    <location>
        <begin position="517"/>
        <end position="534"/>
    </location>
</feature>
<feature type="compositionally biased region" description="Acidic residues" evidence="5">
    <location>
        <begin position="143"/>
        <end position="159"/>
    </location>
</feature>
<gene>
    <name evidence="7" type="ORF">Scaly_1908900</name>
</gene>
<evidence type="ECO:0000313" key="7">
    <source>
        <dbReference type="EMBL" id="KAL0342463.1"/>
    </source>
</evidence>
<dbReference type="EMBL" id="JACGWM010000011">
    <property type="protein sequence ID" value="KAL0342463.1"/>
    <property type="molecule type" value="Genomic_DNA"/>
</dbReference>
<dbReference type="PANTHER" id="PTHR31973:SF187">
    <property type="entry name" value="MUTATOR TRANSPOSASE MUDRA PROTEIN"/>
    <property type="match status" value="1"/>
</dbReference>
<evidence type="ECO:0000256" key="3">
    <source>
        <dbReference type="ARBA" id="ARBA00022833"/>
    </source>
</evidence>
<dbReference type="SMART" id="SM00575">
    <property type="entry name" value="ZnF_PMZ"/>
    <property type="match status" value="1"/>
</dbReference>
<evidence type="ECO:0000256" key="2">
    <source>
        <dbReference type="ARBA" id="ARBA00022771"/>
    </source>
</evidence>
<feature type="compositionally biased region" description="Basic and acidic residues" evidence="5">
    <location>
        <begin position="129"/>
        <end position="142"/>
    </location>
</feature>
<keyword evidence="2 4" id="KW-0863">Zinc-finger</keyword>
<dbReference type="Pfam" id="PF10551">
    <property type="entry name" value="MULE"/>
    <property type="match status" value="1"/>
</dbReference>
<dbReference type="InterPro" id="IPR007527">
    <property type="entry name" value="Znf_SWIM"/>
</dbReference>
<evidence type="ECO:0000259" key="6">
    <source>
        <dbReference type="PROSITE" id="PS50966"/>
    </source>
</evidence>
<evidence type="ECO:0000256" key="5">
    <source>
        <dbReference type="SAM" id="MobiDB-lite"/>
    </source>
</evidence>
<feature type="region of interest" description="Disordered" evidence="5">
    <location>
        <begin position="502"/>
        <end position="536"/>
    </location>
</feature>
<dbReference type="InterPro" id="IPR006564">
    <property type="entry name" value="Znf_PMZ"/>
</dbReference>